<dbReference type="InterPro" id="IPR008271">
    <property type="entry name" value="Ser/Thr_kinase_AS"/>
</dbReference>
<evidence type="ECO:0000256" key="7">
    <source>
        <dbReference type="SAM" id="MobiDB-lite"/>
    </source>
</evidence>
<feature type="compositionally biased region" description="Basic residues" evidence="7">
    <location>
        <begin position="280"/>
        <end position="299"/>
    </location>
</feature>
<evidence type="ECO:0000256" key="1">
    <source>
        <dbReference type="ARBA" id="ARBA00012513"/>
    </source>
</evidence>
<dbReference type="PROSITE" id="PS00107">
    <property type="entry name" value="PROTEIN_KINASE_ATP"/>
    <property type="match status" value="1"/>
</dbReference>
<dbReference type="InterPro" id="IPR050235">
    <property type="entry name" value="CK1_Ser-Thr_kinase"/>
</dbReference>
<dbReference type="Proteomes" id="UP000039865">
    <property type="component" value="Unassembled WGS sequence"/>
</dbReference>
<keyword evidence="9" id="KW-0808">Transferase</keyword>
<keyword evidence="6" id="KW-0723">Serine/threonine-protein kinase</keyword>
<feature type="binding site" evidence="5">
    <location>
        <position position="41"/>
    </location>
    <ligand>
        <name>ATP</name>
        <dbReference type="ChEBI" id="CHEBI:30616"/>
    </ligand>
</feature>
<gene>
    <name evidence="9" type="primary">Contig673.g752</name>
    <name evidence="9" type="ORF">STYLEM_18436</name>
</gene>
<dbReference type="EMBL" id="CCKQ01017426">
    <property type="protein sequence ID" value="CDW89304.1"/>
    <property type="molecule type" value="Genomic_DNA"/>
</dbReference>
<dbReference type="EC" id="2.7.11.1" evidence="1"/>
<evidence type="ECO:0000256" key="6">
    <source>
        <dbReference type="RuleBase" id="RU000304"/>
    </source>
</evidence>
<keyword evidence="9" id="KW-0418">Kinase</keyword>
<feature type="region of interest" description="Disordered" evidence="7">
    <location>
        <begin position="238"/>
        <end position="332"/>
    </location>
</feature>
<dbReference type="GO" id="GO:0004674">
    <property type="term" value="F:protein serine/threonine kinase activity"/>
    <property type="evidence" value="ECO:0007669"/>
    <property type="project" value="UniProtKB-KW"/>
</dbReference>
<evidence type="ECO:0000313" key="9">
    <source>
        <dbReference type="EMBL" id="CDW89304.1"/>
    </source>
</evidence>
<dbReference type="AlphaFoldDB" id="A0A078B4A3"/>
<protein>
    <recommendedName>
        <fullName evidence="4">Casein kinase I</fullName>
        <ecNumber evidence="1">2.7.11.1</ecNumber>
    </recommendedName>
</protein>
<dbReference type="InParanoid" id="A0A078B4A3"/>
<dbReference type="OrthoDB" id="10637003at2759"/>
<evidence type="ECO:0000259" key="8">
    <source>
        <dbReference type="PROSITE" id="PS50011"/>
    </source>
</evidence>
<proteinExistence type="inferred from homology"/>
<evidence type="ECO:0000256" key="3">
    <source>
        <dbReference type="ARBA" id="ARBA00022840"/>
    </source>
</evidence>
<organism evidence="9 10">
    <name type="scientific">Stylonychia lemnae</name>
    <name type="common">Ciliate</name>
    <dbReference type="NCBI Taxonomy" id="5949"/>
    <lineage>
        <taxon>Eukaryota</taxon>
        <taxon>Sar</taxon>
        <taxon>Alveolata</taxon>
        <taxon>Ciliophora</taxon>
        <taxon>Intramacronucleata</taxon>
        <taxon>Spirotrichea</taxon>
        <taxon>Stichotrichia</taxon>
        <taxon>Sporadotrichida</taxon>
        <taxon>Oxytrichidae</taxon>
        <taxon>Stylonychinae</taxon>
        <taxon>Stylonychia</taxon>
    </lineage>
</organism>
<dbReference type="SMART" id="SM00220">
    <property type="entry name" value="S_TKc"/>
    <property type="match status" value="1"/>
</dbReference>
<dbReference type="InterPro" id="IPR017441">
    <property type="entry name" value="Protein_kinase_ATP_BS"/>
</dbReference>
<dbReference type="InterPro" id="IPR011009">
    <property type="entry name" value="Kinase-like_dom_sf"/>
</dbReference>
<sequence>MKTHRKVIKNRFYIIEDLGQGGYGSVHKAIDKATNEMVAVKYGPFSMETVCLIGLQLVTQLTIILPQLERLENFHNIGYIHLDLKPDNILLGSSNTQSNKQKMLYLIDFGVSRKYKSPDGSHVQFKMDLPFTGNIIFASVNSFLNYEIFSQLFNYVRHLDFEQKPDYSYFRKGLKSVLEQINPISIKPVLDWMMSQKVQNIQYQCTLQDIENRNSHLKTQKQLSLKNNNQDREDLIRQGSTKQRNLDPDQPQTPGIVSKRHGLGGDEKGSQCQTPLLRPQKLKYRGKQGTLRKKRKGKKSRDVNKSRSGLIQNDEEDEEAEGEGEDDQNDDLYSNFLVPRKKSTGPKSQILGVVKGGNIMLTPNLQKSNLMDRRRRMAVLGMNDNIQNLNKNLVTLKHATIYEVSAMDRSHIDQNRYMISHINNESFEVDFDSAEFNDQNIDEGQRNNQDYEFQHNENYIKKPRPKFSSKRNIQPFPIISFF</sequence>
<evidence type="ECO:0000256" key="5">
    <source>
        <dbReference type="PROSITE-ProRule" id="PRU10141"/>
    </source>
</evidence>
<keyword evidence="10" id="KW-1185">Reference proteome</keyword>
<feature type="compositionally biased region" description="Acidic residues" evidence="7">
    <location>
        <begin position="313"/>
        <end position="330"/>
    </location>
</feature>
<dbReference type="InterPro" id="IPR000719">
    <property type="entry name" value="Prot_kinase_dom"/>
</dbReference>
<dbReference type="PANTHER" id="PTHR11909">
    <property type="entry name" value="CASEIN KINASE-RELATED"/>
    <property type="match status" value="1"/>
</dbReference>
<name>A0A078B4A3_STYLE</name>
<dbReference type="GO" id="GO:0005524">
    <property type="term" value="F:ATP binding"/>
    <property type="evidence" value="ECO:0007669"/>
    <property type="project" value="UniProtKB-UniRule"/>
</dbReference>
<dbReference type="SUPFAM" id="SSF56112">
    <property type="entry name" value="Protein kinase-like (PK-like)"/>
    <property type="match status" value="1"/>
</dbReference>
<reference evidence="9 10" key="1">
    <citation type="submission" date="2014-06" db="EMBL/GenBank/DDBJ databases">
        <authorList>
            <person name="Swart Estienne"/>
        </authorList>
    </citation>
    <scope>NUCLEOTIDE SEQUENCE [LARGE SCALE GENOMIC DNA]</scope>
    <source>
        <strain evidence="9 10">130c</strain>
    </source>
</reference>
<evidence type="ECO:0000256" key="4">
    <source>
        <dbReference type="ARBA" id="ARBA00023860"/>
    </source>
</evidence>
<comment type="similarity">
    <text evidence="6">Belongs to the protein kinase superfamily.</text>
</comment>
<evidence type="ECO:0000313" key="10">
    <source>
        <dbReference type="Proteomes" id="UP000039865"/>
    </source>
</evidence>
<feature type="domain" description="Protein kinase" evidence="8">
    <location>
        <begin position="1"/>
        <end position="225"/>
    </location>
</feature>
<dbReference type="PROSITE" id="PS00108">
    <property type="entry name" value="PROTEIN_KINASE_ST"/>
    <property type="match status" value="1"/>
</dbReference>
<dbReference type="Gene3D" id="1.10.510.10">
    <property type="entry name" value="Transferase(Phosphotransferase) domain 1"/>
    <property type="match status" value="2"/>
</dbReference>
<dbReference type="PROSITE" id="PS50011">
    <property type="entry name" value="PROTEIN_KINASE_DOM"/>
    <property type="match status" value="1"/>
</dbReference>
<accession>A0A078B4A3</accession>
<dbReference type="Gene3D" id="3.30.200.20">
    <property type="entry name" value="Phosphorylase Kinase, domain 1"/>
    <property type="match status" value="1"/>
</dbReference>
<keyword evidence="3 5" id="KW-0067">ATP-binding</keyword>
<keyword evidence="2 5" id="KW-0547">Nucleotide-binding</keyword>
<evidence type="ECO:0000256" key="2">
    <source>
        <dbReference type="ARBA" id="ARBA00022741"/>
    </source>
</evidence>